<name>A0A2G9TRN3_TELCI</name>
<evidence type="ECO:0000256" key="1">
    <source>
        <dbReference type="SAM" id="Phobius"/>
    </source>
</evidence>
<dbReference type="AlphaFoldDB" id="A0A2G9TRN3"/>
<keyword evidence="1" id="KW-0812">Transmembrane</keyword>
<protein>
    <submittedName>
        <fullName evidence="2">Uncharacterized protein</fullName>
    </submittedName>
</protein>
<keyword evidence="1" id="KW-1133">Transmembrane helix</keyword>
<gene>
    <name evidence="2" type="ORF">TELCIR_17848</name>
</gene>
<dbReference type="Proteomes" id="UP000230423">
    <property type="component" value="Unassembled WGS sequence"/>
</dbReference>
<dbReference type="OrthoDB" id="370281at2759"/>
<feature type="transmembrane region" description="Helical" evidence="1">
    <location>
        <begin position="38"/>
        <end position="61"/>
    </location>
</feature>
<dbReference type="EMBL" id="KZ355043">
    <property type="protein sequence ID" value="PIO60651.1"/>
    <property type="molecule type" value="Genomic_DNA"/>
</dbReference>
<evidence type="ECO:0000313" key="2">
    <source>
        <dbReference type="EMBL" id="PIO60651.1"/>
    </source>
</evidence>
<keyword evidence="3" id="KW-1185">Reference proteome</keyword>
<reference evidence="2 3" key="1">
    <citation type="submission" date="2015-09" db="EMBL/GenBank/DDBJ databases">
        <title>Draft genome of the parasitic nematode Teladorsagia circumcincta isolate WARC Sus (inbred).</title>
        <authorList>
            <person name="Mitreva M."/>
        </authorList>
    </citation>
    <scope>NUCLEOTIDE SEQUENCE [LARGE SCALE GENOMIC DNA]</scope>
    <source>
        <strain evidence="2 3">S</strain>
    </source>
</reference>
<feature type="non-terminal residue" evidence="2">
    <location>
        <position position="1"/>
    </location>
</feature>
<evidence type="ECO:0000313" key="3">
    <source>
        <dbReference type="Proteomes" id="UP000230423"/>
    </source>
</evidence>
<organism evidence="2 3">
    <name type="scientific">Teladorsagia circumcincta</name>
    <name type="common">Brown stomach worm</name>
    <name type="synonym">Ostertagia circumcincta</name>
    <dbReference type="NCBI Taxonomy" id="45464"/>
    <lineage>
        <taxon>Eukaryota</taxon>
        <taxon>Metazoa</taxon>
        <taxon>Ecdysozoa</taxon>
        <taxon>Nematoda</taxon>
        <taxon>Chromadorea</taxon>
        <taxon>Rhabditida</taxon>
        <taxon>Rhabditina</taxon>
        <taxon>Rhabditomorpha</taxon>
        <taxon>Strongyloidea</taxon>
        <taxon>Trichostrongylidae</taxon>
        <taxon>Teladorsagia</taxon>
    </lineage>
</organism>
<accession>A0A2G9TRN3</accession>
<feature type="non-terminal residue" evidence="2">
    <location>
        <position position="70"/>
    </location>
</feature>
<keyword evidence="1" id="KW-0472">Membrane</keyword>
<sequence length="70" mass="7693">DPFLVIPKFDRVAVCLLFYMWWMMCGVASSGGVPKGLYLFNAAILLGLCFPLVSAPCNTLLSEILGPRKQ</sequence>
<proteinExistence type="predicted"/>
<feature type="transmembrane region" description="Helical" evidence="1">
    <location>
        <begin position="12"/>
        <end position="32"/>
    </location>
</feature>